<keyword evidence="2" id="KW-0677">Repeat</keyword>
<keyword evidence="5" id="KW-0812">Transmembrane</keyword>
<protein>
    <recommendedName>
        <fullName evidence="6">Transient receptor ion channel domain-containing protein</fullName>
    </recommendedName>
</protein>
<dbReference type="PRINTS" id="PR01097">
    <property type="entry name" value="TRNSRECEPTRP"/>
</dbReference>
<feature type="transmembrane region" description="Helical" evidence="5">
    <location>
        <begin position="452"/>
        <end position="474"/>
    </location>
</feature>
<dbReference type="InterPro" id="IPR036770">
    <property type="entry name" value="Ankyrin_rpt-contain_sf"/>
</dbReference>
<dbReference type="PANTHER" id="PTHR10117:SF54">
    <property type="entry name" value="TRANSIENT RECEPTOR POTENTIAL-GAMMA PROTEIN"/>
    <property type="match status" value="1"/>
</dbReference>
<dbReference type="InterPro" id="IPR002110">
    <property type="entry name" value="Ankyrin_rpt"/>
</dbReference>
<dbReference type="Pfam" id="PF08344">
    <property type="entry name" value="TRP_2"/>
    <property type="match status" value="1"/>
</dbReference>
<feature type="transmembrane region" description="Helical" evidence="5">
    <location>
        <begin position="544"/>
        <end position="563"/>
    </location>
</feature>
<evidence type="ECO:0000256" key="3">
    <source>
        <dbReference type="ARBA" id="ARBA00023065"/>
    </source>
</evidence>
<evidence type="ECO:0000256" key="5">
    <source>
        <dbReference type="SAM" id="Phobius"/>
    </source>
</evidence>
<proteinExistence type="predicted"/>
<dbReference type="SUPFAM" id="SSF48403">
    <property type="entry name" value="Ankyrin repeat"/>
    <property type="match status" value="1"/>
</dbReference>
<keyword evidence="5" id="KW-0472">Membrane</keyword>
<dbReference type="SMART" id="SM00248">
    <property type="entry name" value="ANK"/>
    <property type="match status" value="2"/>
</dbReference>
<keyword evidence="3" id="KW-0406">Ion transport</keyword>
<evidence type="ECO:0000259" key="6">
    <source>
        <dbReference type="SMART" id="SM01420"/>
    </source>
</evidence>
<feature type="transmembrane region" description="Helical" evidence="5">
    <location>
        <begin position="697"/>
        <end position="715"/>
    </location>
</feature>
<evidence type="ECO:0000256" key="2">
    <source>
        <dbReference type="ARBA" id="ARBA00022737"/>
    </source>
</evidence>
<dbReference type="Gene3D" id="1.25.40.20">
    <property type="entry name" value="Ankyrin repeat-containing domain"/>
    <property type="match status" value="1"/>
</dbReference>
<gene>
    <name evidence="7" type="ORF">PLOB_00022814</name>
</gene>
<dbReference type="SMART" id="SM01420">
    <property type="entry name" value="TRP_2"/>
    <property type="match status" value="1"/>
</dbReference>
<evidence type="ECO:0000256" key="4">
    <source>
        <dbReference type="ARBA" id="ARBA00023303"/>
    </source>
</evidence>
<keyword evidence="8" id="KW-1185">Reference proteome</keyword>
<feature type="transmembrane region" description="Helical" evidence="5">
    <location>
        <begin position="422"/>
        <end position="440"/>
    </location>
</feature>
<feature type="transmembrane region" description="Helical" evidence="5">
    <location>
        <begin position="346"/>
        <end position="370"/>
    </location>
</feature>
<feature type="transmembrane region" description="Helical" evidence="5">
    <location>
        <begin position="622"/>
        <end position="644"/>
    </location>
</feature>
<keyword evidence="1" id="KW-0813">Transport</keyword>
<dbReference type="PANTHER" id="PTHR10117">
    <property type="entry name" value="TRANSIENT RECEPTOR POTENTIAL CHANNEL"/>
    <property type="match status" value="1"/>
</dbReference>
<dbReference type="EMBL" id="CALNXK010000027">
    <property type="protein sequence ID" value="CAH3114235.1"/>
    <property type="molecule type" value="Genomic_DNA"/>
</dbReference>
<feature type="transmembrane region" description="Helical" evidence="5">
    <location>
        <begin position="670"/>
        <end position="691"/>
    </location>
</feature>
<organism evidence="7 8">
    <name type="scientific">Porites lobata</name>
    <dbReference type="NCBI Taxonomy" id="104759"/>
    <lineage>
        <taxon>Eukaryota</taxon>
        <taxon>Metazoa</taxon>
        <taxon>Cnidaria</taxon>
        <taxon>Anthozoa</taxon>
        <taxon>Hexacorallia</taxon>
        <taxon>Scleractinia</taxon>
        <taxon>Fungiina</taxon>
        <taxon>Poritidae</taxon>
        <taxon>Porites</taxon>
    </lineage>
</organism>
<evidence type="ECO:0000313" key="7">
    <source>
        <dbReference type="EMBL" id="CAH3114235.1"/>
    </source>
</evidence>
<accession>A0ABN8NLR5</accession>
<feature type="transmembrane region" description="Helical" evidence="5">
    <location>
        <begin position="390"/>
        <end position="410"/>
    </location>
</feature>
<reference evidence="7 8" key="1">
    <citation type="submission" date="2022-05" db="EMBL/GenBank/DDBJ databases">
        <authorList>
            <consortium name="Genoscope - CEA"/>
            <person name="William W."/>
        </authorList>
    </citation>
    <scope>NUCLEOTIDE SEQUENCE [LARGE SCALE GENOMIC DNA]</scope>
</reference>
<dbReference type="InterPro" id="IPR002153">
    <property type="entry name" value="TRPC_channel"/>
</dbReference>
<name>A0ABN8NLR5_9CNID</name>
<keyword evidence="4" id="KW-0407">Ion channel</keyword>
<feature type="domain" description="Transient receptor ion channel" evidence="6">
    <location>
        <begin position="195"/>
        <end position="258"/>
    </location>
</feature>
<keyword evidence="5" id="KW-1133">Transmembrane helix</keyword>
<comment type="caution">
    <text evidence="7">The sequence shown here is derived from an EMBL/GenBank/DDBJ whole genome shotgun (WGS) entry which is preliminary data.</text>
</comment>
<dbReference type="InterPro" id="IPR013555">
    <property type="entry name" value="TRP_dom"/>
</dbReference>
<dbReference type="Proteomes" id="UP001159405">
    <property type="component" value="Unassembled WGS sequence"/>
</dbReference>
<evidence type="ECO:0000313" key="8">
    <source>
        <dbReference type="Proteomes" id="UP001159405"/>
    </source>
</evidence>
<evidence type="ECO:0000256" key="1">
    <source>
        <dbReference type="ARBA" id="ARBA00022448"/>
    </source>
</evidence>
<sequence length="792" mass="90822">MWSEKEGSLTRDQKVNVCSVGELLPMELSDILLPEYPVVKGCRPIDKFQPNLYEAIKNEDLEEFRRILSSPRESNDLNRLDSSGKTVLQVAADLTDETVRDEIIKALLVNGASLQLALINAVRDGEIRLVKVLLQFCNGQPQTSPDKILSVTGHGAHATPLALAACLEDFQIVKLLLEHGFTIGDPKNVPLSTEFNEAPCLKLGPAVYRLNKYRALASHSFIAGSFLQDVQRGSDPVLRACSLSKELRDMAEQEYEFKSEYLKLSDGCEEFAMSLLNKCCTMQEIRCILETKSKSKMFSKLETASLNVLEFAVHAKTKKFVAHPYSQLVLNSEVYKNMPFQEVKSLWKQLVLALLASLLYPLITVIWCFFESFFPEHKVTRIFHSPLMKVLMYFGFYQTFLFLLAFTSNTSHFLGSYSFSDVYILMFVIGQLVDIIKDVLQKGRARFWSYHWNYLIVATVVLFCVGHIIWWIGYATLPDAFRSMTLEDNAVKRSYTIMLSSESFLSLGILFAFVQNFSFFQVNASVGPLLSAFSQMLIDVGKFFLYFAFIFVAFAASFTKLYIQYNAAKEYFALGEIEENPEKLQRLYGSANVIFWSLFGEIDFEDFRIEESGYGAIWRTGMTLFALFNIVAVLVALNMLIAILNESYTRISENLDTEWKFKRTKMWLNWIYKKSVIPPPLSIVFVFLFLLPKSRRFCYYWAITYSLVVFLEKLFKRKPVNRTASKVKRICEQERREVIRHLVLRYLAKRSRYSAVRSSEKESNHEAMADTEEPILETCQSNDTGTIKETGL</sequence>